<keyword evidence="2" id="KW-0158">Chromosome</keyword>
<feature type="binding site" evidence="7">
    <location>
        <position position="747"/>
    </location>
    <ligand>
        <name>ATP</name>
        <dbReference type="ChEBI" id="CHEBI:30616"/>
    </ligand>
</feature>
<evidence type="ECO:0000256" key="4">
    <source>
        <dbReference type="ARBA" id="ARBA00022838"/>
    </source>
</evidence>
<dbReference type="InterPro" id="IPR000719">
    <property type="entry name" value="Prot_kinase_dom"/>
</dbReference>
<protein>
    <recommendedName>
        <fullName evidence="9">Protein kinase domain-containing protein</fullName>
    </recommendedName>
</protein>
<dbReference type="InterPro" id="IPR015661">
    <property type="entry name" value="Bub1/Mad3"/>
</dbReference>
<dbReference type="PROSITE" id="PS00108">
    <property type="entry name" value="PROTEIN_KINASE_ST"/>
    <property type="match status" value="1"/>
</dbReference>
<evidence type="ECO:0000256" key="6">
    <source>
        <dbReference type="ARBA" id="ARBA00023328"/>
    </source>
</evidence>
<feature type="region of interest" description="Disordered" evidence="8">
    <location>
        <begin position="276"/>
        <end position="309"/>
    </location>
</feature>
<dbReference type="AlphaFoldDB" id="E4XPL5"/>
<dbReference type="PANTHER" id="PTHR14030:SF4">
    <property type="entry name" value="BUB1 KINASE, ISOFORM A-RELATED"/>
    <property type="match status" value="1"/>
</dbReference>
<evidence type="ECO:0000256" key="8">
    <source>
        <dbReference type="SAM" id="MobiDB-lite"/>
    </source>
</evidence>
<keyword evidence="5 7" id="KW-0067">ATP-binding</keyword>
<proteinExistence type="predicted"/>
<evidence type="ECO:0000256" key="1">
    <source>
        <dbReference type="ARBA" id="ARBA00004629"/>
    </source>
</evidence>
<feature type="compositionally biased region" description="Polar residues" evidence="8">
    <location>
        <begin position="393"/>
        <end position="406"/>
    </location>
</feature>
<evidence type="ECO:0000313" key="10">
    <source>
        <dbReference type="EMBL" id="CBY11803.1"/>
    </source>
</evidence>
<feature type="domain" description="Protein kinase" evidence="9">
    <location>
        <begin position="719"/>
        <end position="1012"/>
    </location>
</feature>
<feature type="compositionally biased region" description="Polar residues" evidence="8">
    <location>
        <begin position="286"/>
        <end position="306"/>
    </location>
</feature>
<feature type="region of interest" description="Disordered" evidence="8">
    <location>
        <begin position="443"/>
        <end position="501"/>
    </location>
</feature>
<dbReference type="Gene3D" id="1.25.40.430">
    <property type="match status" value="1"/>
</dbReference>
<keyword evidence="11" id="KW-1185">Reference proteome</keyword>
<dbReference type="GO" id="GO:0004672">
    <property type="term" value="F:protein kinase activity"/>
    <property type="evidence" value="ECO:0007669"/>
    <property type="project" value="InterPro"/>
</dbReference>
<comment type="subcellular location">
    <subcellularLocation>
        <location evidence="1">Chromosome</location>
        <location evidence="1">Centromere</location>
        <location evidence="1">Kinetochore</location>
    </subcellularLocation>
</comment>
<evidence type="ECO:0000256" key="2">
    <source>
        <dbReference type="ARBA" id="ARBA00022454"/>
    </source>
</evidence>
<dbReference type="GO" id="GO:0005524">
    <property type="term" value="F:ATP binding"/>
    <property type="evidence" value="ECO:0007669"/>
    <property type="project" value="UniProtKB-UniRule"/>
</dbReference>
<dbReference type="GO" id="GO:0007094">
    <property type="term" value="P:mitotic spindle assembly checkpoint signaling"/>
    <property type="evidence" value="ECO:0007669"/>
    <property type="project" value="InterPro"/>
</dbReference>
<organism evidence="10">
    <name type="scientific">Oikopleura dioica</name>
    <name type="common">Tunicate</name>
    <dbReference type="NCBI Taxonomy" id="34765"/>
    <lineage>
        <taxon>Eukaryota</taxon>
        <taxon>Metazoa</taxon>
        <taxon>Chordata</taxon>
        <taxon>Tunicata</taxon>
        <taxon>Appendicularia</taxon>
        <taxon>Copelata</taxon>
        <taxon>Oikopleuridae</taxon>
        <taxon>Oikopleura</taxon>
    </lineage>
</organism>
<dbReference type="InterPro" id="IPR008271">
    <property type="entry name" value="Ser/Thr_kinase_AS"/>
</dbReference>
<dbReference type="GO" id="GO:0005634">
    <property type="term" value="C:nucleus"/>
    <property type="evidence" value="ECO:0007669"/>
    <property type="project" value="TreeGrafter"/>
</dbReference>
<keyword evidence="3 7" id="KW-0547">Nucleotide-binding</keyword>
<dbReference type="SUPFAM" id="SSF56112">
    <property type="entry name" value="Protein kinase-like (PK-like)"/>
    <property type="match status" value="1"/>
</dbReference>
<dbReference type="GO" id="GO:0051754">
    <property type="term" value="P:meiotic sister chromatid cohesion, centromeric"/>
    <property type="evidence" value="ECO:0007669"/>
    <property type="project" value="TreeGrafter"/>
</dbReference>
<dbReference type="OrthoDB" id="248495at2759"/>
<dbReference type="InParanoid" id="E4XPL5"/>
<name>E4XPL5_OIKDI</name>
<dbReference type="EMBL" id="FN653094">
    <property type="protein sequence ID" value="CBY11803.1"/>
    <property type="molecule type" value="Genomic_DNA"/>
</dbReference>
<feature type="region of interest" description="Disordered" evidence="8">
    <location>
        <begin position="212"/>
        <end position="237"/>
    </location>
</feature>
<reference evidence="10" key="1">
    <citation type="journal article" date="2010" name="Science">
        <title>Plasticity of animal genome architecture unmasked by rapid evolution of a pelagic tunicate.</title>
        <authorList>
            <person name="Denoeud F."/>
            <person name="Henriet S."/>
            <person name="Mungpakdee S."/>
            <person name="Aury J.M."/>
            <person name="Da Silva C."/>
            <person name="Brinkmann H."/>
            <person name="Mikhaleva J."/>
            <person name="Olsen L.C."/>
            <person name="Jubin C."/>
            <person name="Canestro C."/>
            <person name="Bouquet J.M."/>
            <person name="Danks G."/>
            <person name="Poulain J."/>
            <person name="Campsteijn C."/>
            <person name="Adamski M."/>
            <person name="Cross I."/>
            <person name="Yadetie F."/>
            <person name="Muffato M."/>
            <person name="Louis A."/>
            <person name="Butcher S."/>
            <person name="Tsagkogeorga G."/>
            <person name="Konrad A."/>
            <person name="Singh S."/>
            <person name="Jensen M.F."/>
            <person name="Cong E.H."/>
            <person name="Eikeseth-Otteraa H."/>
            <person name="Noel B."/>
            <person name="Anthouard V."/>
            <person name="Porcel B.M."/>
            <person name="Kachouri-Lafond R."/>
            <person name="Nishino A."/>
            <person name="Ugolini M."/>
            <person name="Chourrout P."/>
            <person name="Nishida H."/>
            <person name="Aasland R."/>
            <person name="Huzurbazar S."/>
            <person name="Westhof E."/>
            <person name="Delsuc F."/>
            <person name="Lehrach H."/>
            <person name="Reinhardt R."/>
            <person name="Weissenbach J."/>
            <person name="Roy S.W."/>
            <person name="Artiguenave F."/>
            <person name="Postlethwait J.H."/>
            <person name="Manak J.R."/>
            <person name="Thompson E.M."/>
            <person name="Jaillon O."/>
            <person name="Du Pasquier L."/>
            <person name="Boudinot P."/>
            <person name="Liberles D.A."/>
            <person name="Volff J.N."/>
            <person name="Philippe H."/>
            <person name="Lenhard B."/>
            <person name="Roest Crollius H."/>
            <person name="Wincker P."/>
            <person name="Chourrout D."/>
        </authorList>
    </citation>
    <scope>NUCLEOTIDE SEQUENCE [LARGE SCALE GENOMIC DNA]</scope>
</reference>
<dbReference type="InterPro" id="IPR017441">
    <property type="entry name" value="Protein_kinase_ATP_BS"/>
</dbReference>
<evidence type="ECO:0000256" key="5">
    <source>
        <dbReference type="ARBA" id="ARBA00022840"/>
    </source>
</evidence>
<dbReference type="PANTHER" id="PTHR14030">
    <property type="entry name" value="MITOTIC CHECKPOINT SERINE/THREONINE-PROTEIN KINASE BUB1"/>
    <property type="match status" value="1"/>
</dbReference>
<keyword evidence="6" id="KW-0137">Centromere</keyword>
<dbReference type="Proteomes" id="UP000001307">
    <property type="component" value="Unassembled WGS sequence"/>
</dbReference>
<dbReference type="PROSITE" id="PS00107">
    <property type="entry name" value="PROTEIN_KINASE_ATP"/>
    <property type="match status" value="1"/>
</dbReference>
<evidence type="ECO:0000256" key="3">
    <source>
        <dbReference type="ARBA" id="ARBA00022741"/>
    </source>
</evidence>
<feature type="region of interest" description="Disordered" evidence="8">
    <location>
        <begin position="368"/>
        <end position="412"/>
    </location>
</feature>
<sequence>MSNKENTQSEKNDWINKIKHVERETKKISERQGVFQEVLFEFMQSQTIDKNDKTMLTLFTDRIRYFSDKNKFFKLMSDSNVFIECARFWILWSLQLSDKERQLQKIDEGLKRITRGSESANLQKYKAKISVPARKKTVRDIYFWSKENKISSFGIADEKDKTIRMYQTKKILDFTGKENSSIEEIKAKKWTDAREANALQLKISELEHRLKQQEKKQALPSPNVQNSAKKDCSRPGESLLSKDSFMIETPAIPKIHETCSGGGFTENLSTPFNLQSHKTVQKRLEQPSSSSEFTQPTMSEASSLLTPVQKKPKPKLEVFQEDHTLVLNNQPEISEAISYVDCLTPVHKPRRENHTETVNFETTGTEALTPVSKPIPKPFGNDSSIDLGPGALNKTSRTQPMTTPINLRQDKDPFSALTSQRNEQMSGFKEQLRTDSPSLLSFTSTRQQEDSFKKPTSTFNLDKTPDRSDATKRDASHLTPLGNRFRPKEPSSVGSDTRPPITPTAIVNDVNELMNGMFAPTTAFTPSTRDKSIKFPKKDDTRNFMDMFTKPIGDSSHDDTPEFFPAVQKNKISVPKFDDDTLNIMASPGPSSHNPAAAFEAFDMSLANKNEFQNPMSETQRIRSEQEMTFGFAKVDPTIIMLAGKTTDFNSMKTGVFEPPSASTRCVRLSRSVAEAKGPLNPWSKQFVDMQMDEMDIEIESKDTKFMPKMSVSVQGHEFKHQEMVGEGNFAKVYRYESATGGDVAVKVQKESEPWEYAILTEVQELLNGTCAEESILKLISFTKYPNCGVMVTPYYVNGTLLSLCAQAKPLLATRAVSMKPFILFFAAQLTALLVELHGKDIIHGDFKPDNIMLLPIDNFESAFSDKGKIQGVCMIDWGRSINCGVYSGAFKGKCYTSGFMCGEMVKNEPWRFQVDLYALAMSLHIIMFGDYAKVNHSAVSTDTTLSSLTIPRHFERRVWPEIFNSLMNYQSLENPVNLLREKRDYFAQEYNALTKREKENFQDHFTRHLDL</sequence>
<dbReference type="InterPro" id="IPR011009">
    <property type="entry name" value="Kinase-like_dom_sf"/>
</dbReference>
<dbReference type="PROSITE" id="PS50011">
    <property type="entry name" value="PROTEIN_KINASE_DOM"/>
    <property type="match status" value="1"/>
</dbReference>
<feature type="compositionally biased region" description="Basic and acidic residues" evidence="8">
    <location>
        <begin position="463"/>
        <end position="476"/>
    </location>
</feature>
<gene>
    <name evidence="10" type="ORF">GSOID_T00016987001</name>
</gene>
<evidence type="ECO:0000259" key="9">
    <source>
        <dbReference type="PROSITE" id="PS50011"/>
    </source>
</evidence>
<dbReference type="SMART" id="SM00220">
    <property type="entry name" value="S_TKc"/>
    <property type="match status" value="1"/>
</dbReference>
<dbReference type="Pfam" id="PF00069">
    <property type="entry name" value="Pkinase"/>
    <property type="match status" value="1"/>
</dbReference>
<evidence type="ECO:0000313" key="11">
    <source>
        <dbReference type="Proteomes" id="UP000001307"/>
    </source>
</evidence>
<dbReference type="Gene3D" id="1.10.510.10">
    <property type="entry name" value="Transferase(Phosphotransferase) domain 1"/>
    <property type="match status" value="1"/>
</dbReference>
<evidence type="ECO:0000256" key="7">
    <source>
        <dbReference type="PROSITE-ProRule" id="PRU10141"/>
    </source>
</evidence>
<keyword evidence="4" id="KW-0995">Kinetochore</keyword>
<dbReference type="GO" id="GO:0032991">
    <property type="term" value="C:protein-containing complex"/>
    <property type="evidence" value="ECO:0007669"/>
    <property type="project" value="UniProtKB-ARBA"/>
</dbReference>
<accession>E4XPL5</accession>
<dbReference type="GO" id="GO:0000776">
    <property type="term" value="C:kinetochore"/>
    <property type="evidence" value="ECO:0007669"/>
    <property type="project" value="UniProtKB-KW"/>
</dbReference>